<sequence length="89" mass="9940">MEKVRKHIIFHGTVQGVGFRYTAYYAAQSVGVTGWVRNLYDGTVEAEAEGTQADIDMMIAAIKRGRFIEIDSMDISEIPLKGDAVFNIR</sequence>
<dbReference type="GO" id="GO:0003998">
    <property type="term" value="F:acylphosphatase activity"/>
    <property type="evidence" value="ECO:0007669"/>
    <property type="project" value="UniProtKB-EC"/>
</dbReference>
<comment type="caution">
    <text evidence="8">The sequence shown here is derived from an EMBL/GenBank/DDBJ whole genome shotgun (WGS) entry which is preliminary data.</text>
</comment>
<dbReference type="InterPro" id="IPR001792">
    <property type="entry name" value="Acylphosphatase-like_dom"/>
</dbReference>
<protein>
    <recommendedName>
        <fullName evidence="3 5">acylphosphatase</fullName>
        <ecNumber evidence="2 5">3.6.1.7</ecNumber>
    </recommendedName>
</protein>
<evidence type="ECO:0000259" key="7">
    <source>
        <dbReference type="PROSITE" id="PS51160"/>
    </source>
</evidence>
<proteinExistence type="inferred from homology"/>
<evidence type="ECO:0000256" key="5">
    <source>
        <dbReference type="PROSITE-ProRule" id="PRU00520"/>
    </source>
</evidence>
<dbReference type="Proteomes" id="UP000004259">
    <property type="component" value="Unassembled WGS sequence"/>
</dbReference>
<evidence type="ECO:0000256" key="3">
    <source>
        <dbReference type="ARBA" id="ARBA00015991"/>
    </source>
</evidence>
<feature type="active site" evidence="5">
    <location>
        <position position="20"/>
    </location>
</feature>
<feature type="domain" description="Acylphosphatase-like" evidence="7">
    <location>
        <begin position="5"/>
        <end position="89"/>
    </location>
</feature>
<dbReference type="Gene3D" id="3.30.70.100">
    <property type="match status" value="1"/>
</dbReference>
<accession>E9S7Z1</accession>
<dbReference type="AlphaFoldDB" id="E9S7Z1"/>
<dbReference type="InterPro" id="IPR020456">
    <property type="entry name" value="Acylphosphatase"/>
</dbReference>
<dbReference type="PROSITE" id="PS51160">
    <property type="entry name" value="ACYLPHOSPHATASE_3"/>
    <property type="match status" value="1"/>
</dbReference>
<dbReference type="PRINTS" id="PR00112">
    <property type="entry name" value="ACYLPHPHTASE"/>
</dbReference>
<dbReference type="STRING" id="246199.CUS_7366"/>
<dbReference type="PANTHER" id="PTHR47268:SF4">
    <property type="entry name" value="ACYLPHOSPHATASE"/>
    <property type="match status" value="1"/>
</dbReference>
<evidence type="ECO:0000256" key="4">
    <source>
        <dbReference type="ARBA" id="ARBA00047645"/>
    </source>
</evidence>
<evidence type="ECO:0000256" key="6">
    <source>
        <dbReference type="RuleBase" id="RU004168"/>
    </source>
</evidence>
<evidence type="ECO:0000313" key="8">
    <source>
        <dbReference type="EMBL" id="EGC04597.1"/>
    </source>
</evidence>
<reference evidence="8 9" key="1">
    <citation type="submission" date="2011-02" db="EMBL/GenBank/DDBJ databases">
        <authorList>
            <person name="Nelson K.E."/>
            <person name="Sutton G."/>
            <person name="Torralba M."/>
            <person name="Durkin S."/>
            <person name="Harkins D."/>
            <person name="Montgomery R."/>
            <person name="Ziemer C."/>
            <person name="Klaassens E."/>
            <person name="Ocuiv P."/>
            <person name="Morrison M."/>
        </authorList>
    </citation>
    <scope>NUCLEOTIDE SEQUENCE [LARGE SCALE GENOMIC DNA]</scope>
    <source>
        <strain evidence="8 9">8</strain>
    </source>
</reference>
<feature type="active site" evidence="5">
    <location>
        <position position="38"/>
    </location>
</feature>
<evidence type="ECO:0000256" key="1">
    <source>
        <dbReference type="ARBA" id="ARBA00005614"/>
    </source>
</evidence>
<keyword evidence="5 8" id="KW-0378">Hydrolase</keyword>
<dbReference type="InterPro" id="IPR036046">
    <property type="entry name" value="Acylphosphatase-like_dom_sf"/>
</dbReference>
<evidence type="ECO:0000313" key="9">
    <source>
        <dbReference type="Proteomes" id="UP000004259"/>
    </source>
</evidence>
<dbReference type="PANTHER" id="PTHR47268">
    <property type="entry name" value="ACYLPHOSPHATASE"/>
    <property type="match status" value="1"/>
</dbReference>
<gene>
    <name evidence="8" type="ORF">CUS_7366</name>
</gene>
<name>E9S7Z1_RUMAL</name>
<dbReference type="SUPFAM" id="SSF54975">
    <property type="entry name" value="Acylphosphatase/BLUF domain-like"/>
    <property type="match status" value="1"/>
</dbReference>
<dbReference type="InterPro" id="IPR017968">
    <property type="entry name" value="Acylphosphatase_CS"/>
</dbReference>
<dbReference type="OrthoDB" id="9808093at2"/>
<organism evidence="8 9">
    <name type="scientific">Ruminococcus albus 8</name>
    <dbReference type="NCBI Taxonomy" id="246199"/>
    <lineage>
        <taxon>Bacteria</taxon>
        <taxon>Bacillati</taxon>
        <taxon>Bacillota</taxon>
        <taxon>Clostridia</taxon>
        <taxon>Eubacteriales</taxon>
        <taxon>Oscillospiraceae</taxon>
        <taxon>Ruminococcus</taxon>
    </lineage>
</organism>
<dbReference type="Pfam" id="PF00708">
    <property type="entry name" value="Acylphosphatase"/>
    <property type="match status" value="1"/>
</dbReference>
<comment type="similarity">
    <text evidence="1 6">Belongs to the acylphosphatase family.</text>
</comment>
<dbReference type="PROSITE" id="PS00151">
    <property type="entry name" value="ACYLPHOSPHATASE_2"/>
    <property type="match status" value="1"/>
</dbReference>
<dbReference type="EMBL" id="ADKM02000018">
    <property type="protein sequence ID" value="EGC04597.1"/>
    <property type="molecule type" value="Genomic_DNA"/>
</dbReference>
<dbReference type="EC" id="3.6.1.7" evidence="2 5"/>
<dbReference type="RefSeq" id="WP_002847046.1">
    <property type="nucleotide sequence ID" value="NZ_ADKM02000018.1"/>
</dbReference>
<comment type="catalytic activity">
    <reaction evidence="4 5">
        <text>an acyl phosphate + H2O = a carboxylate + phosphate + H(+)</text>
        <dbReference type="Rhea" id="RHEA:14965"/>
        <dbReference type="ChEBI" id="CHEBI:15377"/>
        <dbReference type="ChEBI" id="CHEBI:15378"/>
        <dbReference type="ChEBI" id="CHEBI:29067"/>
        <dbReference type="ChEBI" id="CHEBI:43474"/>
        <dbReference type="ChEBI" id="CHEBI:59918"/>
        <dbReference type="EC" id="3.6.1.7"/>
    </reaction>
</comment>
<evidence type="ECO:0000256" key="2">
    <source>
        <dbReference type="ARBA" id="ARBA00012150"/>
    </source>
</evidence>
<keyword evidence="9" id="KW-1185">Reference proteome</keyword>
<dbReference type="eggNOG" id="COG1254">
    <property type="taxonomic scope" value="Bacteria"/>
</dbReference>